<protein>
    <submittedName>
        <fullName evidence="1">Uncharacterized protein</fullName>
    </submittedName>
</protein>
<sequence>MKEIARLLTPARTSIPYLSPYHHLQSNEYLYSVMIYRIFAYGSSDAQAQILLTALHDLIIPLIRDVTPNICEPKELSEGPEAEHLLIALKNYVARIINGHSEVKKEDQEWGTRAVCLKDLKVPKTPNNHMNAMDGEDGKGQKNCCLLPMGTYRFTRIEDSPGHEYFSQGCISEMEITVPDGEANVP</sequence>
<evidence type="ECO:0000313" key="1">
    <source>
        <dbReference type="EMBL" id="KAF9472532.1"/>
    </source>
</evidence>
<gene>
    <name evidence="1" type="ORF">BDN70DRAFT_900480</name>
</gene>
<name>A0A9P5YMJ7_9AGAR</name>
<dbReference type="Proteomes" id="UP000807469">
    <property type="component" value="Unassembled WGS sequence"/>
</dbReference>
<organism evidence="1 2">
    <name type="scientific">Pholiota conissans</name>
    <dbReference type="NCBI Taxonomy" id="109636"/>
    <lineage>
        <taxon>Eukaryota</taxon>
        <taxon>Fungi</taxon>
        <taxon>Dikarya</taxon>
        <taxon>Basidiomycota</taxon>
        <taxon>Agaricomycotina</taxon>
        <taxon>Agaricomycetes</taxon>
        <taxon>Agaricomycetidae</taxon>
        <taxon>Agaricales</taxon>
        <taxon>Agaricineae</taxon>
        <taxon>Strophariaceae</taxon>
        <taxon>Pholiota</taxon>
    </lineage>
</organism>
<comment type="caution">
    <text evidence="1">The sequence shown here is derived from an EMBL/GenBank/DDBJ whole genome shotgun (WGS) entry which is preliminary data.</text>
</comment>
<dbReference type="EMBL" id="MU155525">
    <property type="protein sequence ID" value="KAF9472532.1"/>
    <property type="molecule type" value="Genomic_DNA"/>
</dbReference>
<accession>A0A9P5YMJ7</accession>
<reference evidence="1" key="1">
    <citation type="submission" date="2020-11" db="EMBL/GenBank/DDBJ databases">
        <authorList>
            <consortium name="DOE Joint Genome Institute"/>
            <person name="Ahrendt S."/>
            <person name="Riley R."/>
            <person name="Andreopoulos W."/>
            <person name="Labutti K."/>
            <person name="Pangilinan J."/>
            <person name="Ruiz-Duenas F.J."/>
            <person name="Barrasa J.M."/>
            <person name="Sanchez-Garcia M."/>
            <person name="Camarero S."/>
            <person name="Miyauchi S."/>
            <person name="Serrano A."/>
            <person name="Linde D."/>
            <person name="Babiker R."/>
            <person name="Drula E."/>
            <person name="Ayuso-Fernandez I."/>
            <person name="Pacheco R."/>
            <person name="Padilla G."/>
            <person name="Ferreira P."/>
            <person name="Barriuso J."/>
            <person name="Kellner H."/>
            <person name="Castanera R."/>
            <person name="Alfaro M."/>
            <person name="Ramirez L."/>
            <person name="Pisabarro A.G."/>
            <person name="Kuo A."/>
            <person name="Tritt A."/>
            <person name="Lipzen A."/>
            <person name="He G."/>
            <person name="Yan M."/>
            <person name="Ng V."/>
            <person name="Cullen D."/>
            <person name="Martin F."/>
            <person name="Rosso M.-N."/>
            <person name="Henrissat B."/>
            <person name="Hibbett D."/>
            <person name="Martinez A.T."/>
            <person name="Grigoriev I.V."/>
        </authorList>
    </citation>
    <scope>NUCLEOTIDE SEQUENCE</scope>
    <source>
        <strain evidence="1">CIRM-BRFM 674</strain>
    </source>
</reference>
<evidence type="ECO:0000313" key="2">
    <source>
        <dbReference type="Proteomes" id="UP000807469"/>
    </source>
</evidence>
<dbReference type="AlphaFoldDB" id="A0A9P5YMJ7"/>
<proteinExistence type="predicted"/>
<keyword evidence="2" id="KW-1185">Reference proteome</keyword>